<proteinExistence type="predicted"/>
<dbReference type="Proteomes" id="UP000623467">
    <property type="component" value="Unassembled WGS sequence"/>
</dbReference>
<evidence type="ECO:0000313" key="2">
    <source>
        <dbReference type="Proteomes" id="UP000623467"/>
    </source>
</evidence>
<dbReference type="OrthoDB" id="2980954at2759"/>
<dbReference type="InterPro" id="IPR032675">
    <property type="entry name" value="LRR_dom_sf"/>
</dbReference>
<evidence type="ECO:0000313" key="1">
    <source>
        <dbReference type="EMBL" id="KAF7373952.1"/>
    </source>
</evidence>
<protein>
    <submittedName>
        <fullName evidence="1">Uncharacterized protein</fullName>
    </submittedName>
</protein>
<keyword evidence="2" id="KW-1185">Reference proteome</keyword>
<organism evidence="1 2">
    <name type="scientific">Mycena sanguinolenta</name>
    <dbReference type="NCBI Taxonomy" id="230812"/>
    <lineage>
        <taxon>Eukaryota</taxon>
        <taxon>Fungi</taxon>
        <taxon>Dikarya</taxon>
        <taxon>Basidiomycota</taxon>
        <taxon>Agaricomycotina</taxon>
        <taxon>Agaricomycetes</taxon>
        <taxon>Agaricomycetidae</taxon>
        <taxon>Agaricales</taxon>
        <taxon>Marasmiineae</taxon>
        <taxon>Mycenaceae</taxon>
        <taxon>Mycena</taxon>
    </lineage>
</organism>
<accession>A0A8H6ZAG0</accession>
<sequence length="373" mass="41444">MAAASSVLQIQELCDYIVDFLYNNPASLKVCALLSRPLVSSAQYHLFYEVRFGNGIKWNDGGASRRFCAIMKSSPHLLPLIQRMQASFTPDVLGQLCDLELPNLRDVVLFRPIKDNIRVPNSTSVAYAARLISFPSIRHVKLQDLVLEIDNVAQLFQHCNPAFNSLSVSHINVSAFSATGTHSRRAKQKIKTLSFDSLMPTGSTHTWLVHFLTLFNFEELEELNLGTVSPALLKLLHSSRQSIRKLQIYAQEVNLTYTRSPLSPAILAQLPFLTNLSIGSLGTELKDVETLLGGLPTPNGVKHLRIEIMTWPHEDRLRELGKTCASMSCTIEVALRQPISRGLNKGDIMALVRTAFLEVNERGRLLVAADGDA</sequence>
<dbReference type="AlphaFoldDB" id="A0A8H6ZAG0"/>
<comment type="caution">
    <text evidence="1">The sequence shown here is derived from an EMBL/GenBank/DDBJ whole genome shotgun (WGS) entry which is preliminary data.</text>
</comment>
<name>A0A8H6ZAG0_9AGAR</name>
<dbReference type="EMBL" id="JACAZH010000003">
    <property type="protein sequence ID" value="KAF7373952.1"/>
    <property type="molecule type" value="Genomic_DNA"/>
</dbReference>
<gene>
    <name evidence="1" type="ORF">MSAN_00607700</name>
</gene>
<dbReference type="Gene3D" id="3.80.10.10">
    <property type="entry name" value="Ribonuclease Inhibitor"/>
    <property type="match status" value="1"/>
</dbReference>
<reference evidence="1" key="1">
    <citation type="submission" date="2020-05" db="EMBL/GenBank/DDBJ databases">
        <title>Mycena genomes resolve the evolution of fungal bioluminescence.</title>
        <authorList>
            <person name="Tsai I.J."/>
        </authorList>
    </citation>
    <scope>NUCLEOTIDE SEQUENCE</scope>
    <source>
        <strain evidence="1">160909Yilan</strain>
    </source>
</reference>